<dbReference type="CDD" id="cd05666">
    <property type="entry name" value="M20_Acy1-like"/>
    <property type="match status" value="1"/>
</dbReference>
<sequence length="396" mass="42354">MDRAIPEALLAQADTFVALRRDLHRHPELGFQELRTSALVAEKLTQWGYAVTRGLGGTGVVGQLRRGAGTRRLGLRADMDALPITEATGLPHASCHAGLMHACGHDGHTAMLLAAAHHLAHHGQFSGTLNLIFQPAEEGLGGARKMMDDGLFQRFPCDALFAMHNMPGHPPGHLLFRTGAFMASSENITITLHGVGGHGAMPHHSADPVVAGSAIVLGLQSIVARNVPPLQMAVITVGAFQAGEANNVIPQTATLKLSVRSLDRGVRELLNRRIRELVEAQAQSYGVRAEVDFRGGYPVLVNTPAETEFARQVGRELVGDAQVTEQAEPLTGSEDFAFMLEDVPGSYLLIGNGDAATGGHGACMVHNPGYDFEDRNIAVGSAYWVRLAERYLVDPT</sequence>
<dbReference type="Proteomes" id="UP000199002">
    <property type="component" value="Unassembled WGS sequence"/>
</dbReference>
<dbReference type="AlphaFoldDB" id="A0A1H4AR76"/>
<proteinExistence type="predicted"/>
<dbReference type="GO" id="GO:0046872">
    <property type="term" value="F:metal ion binding"/>
    <property type="evidence" value="ECO:0007669"/>
    <property type="project" value="UniProtKB-KW"/>
</dbReference>
<evidence type="ECO:0000313" key="5">
    <source>
        <dbReference type="Proteomes" id="UP000199002"/>
    </source>
</evidence>
<keyword evidence="1 4" id="KW-0378">Hydrolase</keyword>
<evidence type="ECO:0000313" key="4">
    <source>
        <dbReference type="EMBL" id="SEA38331.1"/>
    </source>
</evidence>
<feature type="binding site" evidence="2">
    <location>
        <position position="105"/>
    </location>
    <ligand>
        <name>Mn(2+)</name>
        <dbReference type="ChEBI" id="CHEBI:29035"/>
        <label>2</label>
    </ligand>
</feature>
<dbReference type="GO" id="GO:0050118">
    <property type="term" value="F:N-acetyldiaminopimelate deacetylase activity"/>
    <property type="evidence" value="ECO:0007669"/>
    <property type="project" value="UniProtKB-ARBA"/>
</dbReference>
<dbReference type="PANTHER" id="PTHR11014">
    <property type="entry name" value="PEPTIDASE M20 FAMILY MEMBER"/>
    <property type="match status" value="1"/>
</dbReference>
<dbReference type="InterPro" id="IPR036264">
    <property type="entry name" value="Bact_exopeptidase_dim_dom"/>
</dbReference>
<feature type="binding site" evidence="2">
    <location>
        <position position="164"/>
    </location>
    <ligand>
        <name>Mn(2+)</name>
        <dbReference type="ChEBI" id="CHEBI:29035"/>
        <label>2</label>
    </ligand>
</feature>
<evidence type="ECO:0000259" key="3">
    <source>
        <dbReference type="Pfam" id="PF07687"/>
    </source>
</evidence>
<dbReference type="Pfam" id="PF07687">
    <property type="entry name" value="M20_dimer"/>
    <property type="match status" value="1"/>
</dbReference>
<dbReference type="STRING" id="592050.SAMN05421875_11147"/>
<feature type="domain" description="Peptidase M20 dimerisation" evidence="3">
    <location>
        <begin position="188"/>
        <end position="284"/>
    </location>
</feature>
<dbReference type="SUPFAM" id="SSF53187">
    <property type="entry name" value="Zn-dependent exopeptidases"/>
    <property type="match status" value="1"/>
</dbReference>
<evidence type="ECO:0000256" key="1">
    <source>
        <dbReference type="ARBA" id="ARBA00022801"/>
    </source>
</evidence>
<feature type="binding site" evidence="2">
    <location>
        <position position="103"/>
    </location>
    <ligand>
        <name>Mn(2+)</name>
        <dbReference type="ChEBI" id="CHEBI:29035"/>
        <label>2</label>
    </ligand>
</feature>
<feature type="binding site" evidence="2">
    <location>
        <position position="366"/>
    </location>
    <ligand>
        <name>Mn(2+)</name>
        <dbReference type="ChEBI" id="CHEBI:29035"/>
        <label>2</label>
    </ligand>
</feature>
<dbReference type="Pfam" id="PF01546">
    <property type="entry name" value="Peptidase_M20"/>
    <property type="match status" value="1"/>
</dbReference>
<dbReference type="Gene3D" id="3.30.70.360">
    <property type="match status" value="1"/>
</dbReference>
<dbReference type="SUPFAM" id="SSF55031">
    <property type="entry name" value="Bacterial exopeptidase dimerisation domain"/>
    <property type="match status" value="1"/>
</dbReference>
<dbReference type="GeneID" id="34232540"/>
<dbReference type="InterPro" id="IPR002933">
    <property type="entry name" value="Peptidase_M20"/>
</dbReference>
<dbReference type="PIRSF" id="PIRSF005962">
    <property type="entry name" value="Pept_M20D_amidohydro"/>
    <property type="match status" value="1"/>
</dbReference>
<dbReference type="InterPro" id="IPR017439">
    <property type="entry name" value="Amidohydrolase"/>
</dbReference>
<protein>
    <submittedName>
        <fullName evidence="4">Hippurate hydrolase</fullName>
    </submittedName>
</protein>
<keyword evidence="2" id="KW-0479">Metal-binding</keyword>
<dbReference type="NCBIfam" id="TIGR01891">
    <property type="entry name" value="amidohydrolases"/>
    <property type="match status" value="1"/>
</dbReference>
<evidence type="ECO:0000256" key="2">
    <source>
        <dbReference type="PIRSR" id="PIRSR005962-1"/>
    </source>
</evidence>
<dbReference type="Gene3D" id="3.40.630.10">
    <property type="entry name" value="Zn peptidases"/>
    <property type="match status" value="1"/>
</dbReference>
<name>A0A1H4AR76_9BURK</name>
<feature type="binding site" evidence="2">
    <location>
        <position position="138"/>
    </location>
    <ligand>
        <name>Mn(2+)</name>
        <dbReference type="ChEBI" id="CHEBI:29035"/>
        <label>2</label>
    </ligand>
</feature>
<dbReference type="GO" id="GO:0019877">
    <property type="term" value="P:diaminopimelate biosynthetic process"/>
    <property type="evidence" value="ECO:0007669"/>
    <property type="project" value="UniProtKB-ARBA"/>
</dbReference>
<reference evidence="5" key="1">
    <citation type="submission" date="2016-10" db="EMBL/GenBank/DDBJ databases">
        <authorList>
            <person name="Varghese N."/>
            <person name="Submissions S."/>
        </authorList>
    </citation>
    <scope>NUCLEOTIDE SEQUENCE [LARGE SCALE GENOMIC DNA]</scope>
    <source>
        <strain evidence="5">DSM 25157</strain>
    </source>
</reference>
<dbReference type="FunFam" id="3.30.70.360:FF:000001">
    <property type="entry name" value="N-acetyldiaminopimelate deacetylase"/>
    <property type="match status" value="1"/>
</dbReference>
<dbReference type="InterPro" id="IPR011650">
    <property type="entry name" value="Peptidase_M20_dimer"/>
</dbReference>
<dbReference type="RefSeq" id="WP_092698092.1">
    <property type="nucleotide sequence ID" value="NZ_CAXIQW010000047.1"/>
</dbReference>
<keyword evidence="5" id="KW-1185">Reference proteome</keyword>
<accession>A0A1H4AR76</accession>
<comment type="cofactor">
    <cofactor evidence="2">
        <name>Mn(2+)</name>
        <dbReference type="ChEBI" id="CHEBI:29035"/>
    </cofactor>
    <text evidence="2">The Mn(2+) ion enhances activity.</text>
</comment>
<dbReference type="EMBL" id="FNQJ01000011">
    <property type="protein sequence ID" value="SEA38331.1"/>
    <property type="molecule type" value="Genomic_DNA"/>
</dbReference>
<keyword evidence="2" id="KW-0464">Manganese</keyword>
<dbReference type="PANTHER" id="PTHR11014:SF63">
    <property type="entry name" value="METALLOPEPTIDASE, PUTATIVE (AFU_ORTHOLOGUE AFUA_6G09600)-RELATED"/>
    <property type="match status" value="1"/>
</dbReference>
<organism evidence="4 5">
    <name type="scientific">Acidovorax soli</name>
    <dbReference type="NCBI Taxonomy" id="592050"/>
    <lineage>
        <taxon>Bacteria</taxon>
        <taxon>Pseudomonadati</taxon>
        <taxon>Pseudomonadota</taxon>
        <taxon>Betaproteobacteria</taxon>
        <taxon>Burkholderiales</taxon>
        <taxon>Comamonadaceae</taxon>
        <taxon>Acidovorax</taxon>
    </lineage>
</organism>
<gene>
    <name evidence="4" type="ORF">SAMN05421875_11147</name>
</gene>